<organism evidence="2">
    <name type="scientific">Octopus bimaculoides</name>
    <name type="common">California two-spotted octopus</name>
    <dbReference type="NCBI Taxonomy" id="37653"/>
    <lineage>
        <taxon>Eukaryota</taxon>
        <taxon>Metazoa</taxon>
        <taxon>Spiralia</taxon>
        <taxon>Lophotrochozoa</taxon>
        <taxon>Mollusca</taxon>
        <taxon>Cephalopoda</taxon>
        <taxon>Coleoidea</taxon>
        <taxon>Octopodiformes</taxon>
        <taxon>Octopoda</taxon>
        <taxon>Incirrata</taxon>
        <taxon>Octopodidae</taxon>
        <taxon>Octopus</taxon>
    </lineage>
</organism>
<dbReference type="EMBL" id="KQ418430">
    <property type="protein sequence ID" value="KOF87377.1"/>
    <property type="molecule type" value="Genomic_DNA"/>
</dbReference>
<protein>
    <submittedName>
        <fullName evidence="2">Uncharacterized protein</fullName>
    </submittedName>
</protein>
<feature type="compositionally biased region" description="Polar residues" evidence="1">
    <location>
        <begin position="144"/>
        <end position="157"/>
    </location>
</feature>
<sequence length="430" mass="47342">MFWLCCGKHTRPISLFYCNILTCLGMDIRRKQPDMRSAQNWILHDHNAPCHRYLVVCRKKNRAPTDPVAPNDESEAKKNLRRRRRRKSNGASTDIKDAQSGREKTSSQLNPERRRTESLSDRKGSESVLVKTPPDTSDLKKENSQNQMKSEQSNNSQSSPIVPAPTPPIVPAPTPSVVSVPTPPIVPAPTPTVVSVPTPPIVPAPTPSTVSVLTPPIVPAPIPSTVSVLTPPIVPAPTPSIVSVPTPPVTTDSESHLKPSQPKTDQTTSDTSGQPDSASKEQQQLSRVEPGTADQQTLDSATNDQLQARWLSHQCHMKLNSELPCTYHTPDCHDTLCGSPGCSTHQAALVTCIHHRPQCQSVLKPLQVRFQPPYQPTRIQQPAVIEYPTQDTFGPGWPRTTLSAREQQPPVVAVRQKKAEPKIIQPVWRY</sequence>
<feature type="region of interest" description="Disordered" evidence="1">
    <location>
        <begin position="237"/>
        <end position="298"/>
    </location>
</feature>
<gene>
    <name evidence="2" type="ORF">OCBIM_22016962mg</name>
</gene>
<dbReference type="AlphaFoldDB" id="A0A0L8HDY1"/>
<proteinExistence type="predicted"/>
<dbReference type="STRING" id="37653.A0A0L8HDY1"/>
<feature type="compositionally biased region" description="Polar residues" evidence="1">
    <location>
        <begin position="261"/>
        <end position="286"/>
    </location>
</feature>
<name>A0A0L8HDY1_OCTBM</name>
<feature type="compositionally biased region" description="Basic and acidic residues" evidence="1">
    <location>
        <begin position="94"/>
        <end position="125"/>
    </location>
</feature>
<accession>A0A0L8HDY1</accession>
<dbReference type="OrthoDB" id="10011262at2759"/>
<reference evidence="2" key="1">
    <citation type="submission" date="2015-07" db="EMBL/GenBank/DDBJ databases">
        <title>MeaNS - Measles Nucleotide Surveillance Program.</title>
        <authorList>
            <person name="Tran T."/>
            <person name="Druce J."/>
        </authorList>
    </citation>
    <scope>NUCLEOTIDE SEQUENCE</scope>
    <source>
        <strain evidence="2">UCB-OBI-ISO-001</strain>
        <tissue evidence="2">Gonad</tissue>
    </source>
</reference>
<feature type="region of interest" description="Disordered" evidence="1">
    <location>
        <begin position="62"/>
        <end position="168"/>
    </location>
</feature>
<evidence type="ECO:0000313" key="2">
    <source>
        <dbReference type="EMBL" id="KOF87377.1"/>
    </source>
</evidence>
<evidence type="ECO:0000256" key="1">
    <source>
        <dbReference type="SAM" id="MobiDB-lite"/>
    </source>
</evidence>
<feature type="compositionally biased region" description="Basic residues" evidence="1">
    <location>
        <begin position="79"/>
        <end position="88"/>
    </location>
</feature>